<dbReference type="GO" id="GO:0000287">
    <property type="term" value="F:magnesium ion binding"/>
    <property type="evidence" value="ECO:0007669"/>
    <property type="project" value="TreeGrafter"/>
</dbReference>
<feature type="binding site" evidence="5">
    <location>
        <position position="121"/>
    </location>
    <ligand>
        <name>Mg(2+)</name>
        <dbReference type="ChEBI" id="CHEBI:18420"/>
    </ligand>
</feature>
<sequence>MSDHPPQTYLFVPGNRPERFAKALASGADRIILDLEDAVAPGDKAAARAAIAEWMASAGQAQGKVLIRINDAATDWHAQDLALARSVQAVCVMLPKCEAAAQVAAVLAELTSSATVLPLIETARGMLALPDIAAAPGVARLAFGSLDYMADLDIPADSLALDVAASQIAIASRAAGLASPLAGVTPALDAAKVSDDMRHARSLGLGAKMCIHPAQVAAVRAALAPSAQELAWAHRVLQAWQASGTGAFQLDGKMVDRPVVLKAQRIAAQAARTDSSLIL</sequence>
<dbReference type="PIRSF" id="PIRSF015582">
    <property type="entry name" value="Cit_lyase_B"/>
    <property type="match status" value="1"/>
</dbReference>
<dbReference type="InterPro" id="IPR011206">
    <property type="entry name" value="Citrate_lyase_beta/mcl1/mcl2"/>
</dbReference>
<gene>
    <name evidence="7" type="ORF">ABLV49_19165</name>
</gene>
<dbReference type="AlphaFoldDB" id="A0AAU7LQQ4"/>
<evidence type="ECO:0000256" key="2">
    <source>
        <dbReference type="ARBA" id="ARBA00022723"/>
    </source>
</evidence>
<protein>
    <submittedName>
        <fullName evidence="7">CoA ester lyase</fullName>
    </submittedName>
</protein>
<name>A0AAU7LQQ4_9BURK</name>
<evidence type="ECO:0000256" key="5">
    <source>
        <dbReference type="PIRSR" id="PIRSR015582-2"/>
    </source>
</evidence>
<accession>A0AAU7LQQ4</accession>
<evidence type="ECO:0000259" key="6">
    <source>
        <dbReference type="Pfam" id="PF03328"/>
    </source>
</evidence>
<dbReference type="Gene3D" id="3.20.20.60">
    <property type="entry name" value="Phosphoenolpyruvate-binding domains"/>
    <property type="match status" value="1"/>
</dbReference>
<comment type="cofactor">
    <cofactor evidence="1">
        <name>Mg(2+)</name>
        <dbReference type="ChEBI" id="CHEBI:18420"/>
    </cofactor>
</comment>
<keyword evidence="7" id="KW-0456">Lyase</keyword>
<dbReference type="PANTHER" id="PTHR32308">
    <property type="entry name" value="LYASE BETA SUBUNIT, PUTATIVE (AFU_ORTHOLOGUE AFUA_4G13030)-RELATED"/>
    <property type="match status" value="1"/>
</dbReference>
<dbReference type="InterPro" id="IPR015813">
    <property type="entry name" value="Pyrv/PenolPyrv_kinase-like_dom"/>
</dbReference>
<feature type="binding site" evidence="5">
    <location>
        <position position="147"/>
    </location>
    <ligand>
        <name>Mg(2+)</name>
        <dbReference type="ChEBI" id="CHEBI:18420"/>
    </ligand>
</feature>
<feature type="binding site" evidence="4">
    <location>
        <position position="68"/>
    </location>
    <ligand>
        <name>substrate</name>
    </ligand>
</feature>
<keyword evidence="3 5" id="KW-0460">Magnesium</keyword>
<keyword evidence="2 5" id="KW-0479">Metal-binding</keyword>
<dbReference type="GO" id="GO:0016829">
    <property type="term" value="F:lyase activity"/>
    <property type="evidence" value="ECO:0007669"/>
    <property type="project" value="UniProtKB-KW"/>
</dbReference>
<dbReference type="RefSeq" id="WP_349278962.1">
    <property type="nucleotide sequence ID" value="NZ_CBCSCU010000018.1"/>
</dbReference>
<evidence type="ECO:0000256" key="1">
    <source>
        <dbReference type="ARBA" id="ARBA00001946"/>
    </source>
</evidence>
<organism evidence="7">
    <name type="scientific">Polaromonas hydrogenivorans</name>
    <dbReference type="NCBI Taxonomy" id="335476"/>
    <lineage>
        <taxon>Bacteria</taxon>
        <taxon>Pseudomonadati</taxon>
        <taxon>Pseudomonadota</taxon>
        <taxon>Betaproteobacteria</taxon>
        <taxon>Burkholderiales</taxon>
        <taxon>Comamonadaceae</taxon>
        <taxon>Polaromonas</taxon>
    </lineage>
</organism>
<feature type="binding site" evidence="4">
    <location>
        <position position="121"/>
    </location>
    <ligand>
        <name>substrate</name>
    </ligand>
</feature>
<dbReference type="PANTHER" id="PTHR32308:SF10">
    <property type="entry name" value="CITRATE LYASE SUBUNIT BETA"/>
    <property type="match status" value="1"/>
</dbReference>
<evidence type="ECO:0000256" key="3">
    <source>
        <dbReference type="ARBA" id="ARBA00022842"/>
    </source>
</evidence>
<dbReference type="InterPro" id="IPR040442">
    <property type="entry name" value="Pyrv_kinase-like_dom_sf"/>
</dbReference>
<feature type="domain" description="HpcH/HpaI aldolase/citrate lyase" evidence="6">
    <location>
        <begin position="7"/>
        <end position="213"/>
    </location>
</feature>
<dbReference type="InterPro" id="IPR005000">
    <property type="entry name" value="Aldolase/citrate-lyase_domain"/>
</dbReference>
<dbReference type="EMBL" id="CP157675">
    <property type="protein sequence ID" value="XBP69964.1"/>
    <property type="molecule type" value="Genomic_DNA"/>
</dbReference>
<dbReference type="Pfam" id="PF03328">
    <property type="entry name" value="HpcH_HpaI"/>
    <property type="match status" value="1"/>
</dbReference>
<dbReference type="GO" id="GO:0006107">
    <property type="term" value="P:oxaloacetate metabolic process"/>
    <property type="evidence" value="ECO:0007669"/>
    <property type="project" value="TreeGrafter"/>
</dbReference>
<reference evidence="7" key="1">
    <citation type="submission" date="2024-05" db="EMBL/GenBank/DDBJ databases">
        <authorList>
            <person name="Bunk B."/>
            <person name="Swiderski J."/>
            <person name="Sproer C."/>
            <person name="Thiel V."/>
        </authorList>
    </citation>
    <scope>NUCLEOTIDE SEQUENCE</scope>
    <source>
        <strain evidence="7">DSM 17735</strain>
    </source>
</reference>
<evidence type="ECO:0000256" key="4">
    <source>
        <dbReference type="PIRSR" id="PIRSR015582-1"/>
    </source>
</evidence>
<evidence type="ECO:0000313" key="7">
    <source>
        <dbReference type="EMBL" id="XBP69964.1"/>
    </source>
</evidence>
<dbReference type="SUPFAM" id="SSF51621">
    <property type="entry name" value="Phosphoenolpyruvate/pyruvate domain"/>
    <property type="match status" value="1"/>
</dbReference>
<proteinExistence type="predicted"/>